<dbReference type="InParanoid" id="A0A423X493"/>
<name>A0A423X493_9PEZI</name>
<dbReference type="OrthoDB" id="4132874at2759"/>
<feature type="region of interest" description="Disordered" evidence="1">
    <location>
        <begin position="1"/>
        <end position="72"/>
    </location>
</feature>
<organism evidence="2 3">
    <name type="scientific">Cytospora leucostoma</name>
    <dbReference type="NCBI Taxonomy" id="1230097"/>
    <lineage>
        <taxon>Eukaryota</taxon>
        <taxon>Fungi</taxon>
        <taxon>Dikarya</taxon>
        <taxon>Ascomycota</taxon>
        <taxon>Pezizomycotina</taxon>
        <taxon>Sordariomycetes</taxon>
        <taxon>Sordariomycetidae</taxon>
        <taxon>Diaporthales</taxon>
        <taxon>Cytosporaceae</taxon>
        <taxon>Cytospora</taxon>
    </lineage>
</organism>
<evidence type="ECO:0000256" key="1">
    <source>
        <dbReference type="SAM" id="MobiDB-lite"/>
    </source>
</evidence>
<evidence type="ECO:0000313" key="2">
    <source>
        <dbReference type="EMBL" id="ROW10699.1"/>
    </source>
</evidence>
<protein>
    <submittedName>
        <fullName evidence="2">Uncharacterized protein</fullName>
    </submittedName>
</protein>
<comment type="caution">
    <text evidence="2">The sequence shown here is derived from an EMBL/GenBank/DDBJ whole genome shotgun (WGS) entry which is preliminary data.</text>
</comment>
<sequence>MSGTNNLTGSGPGDQTPLDSNQHGQAQNLIDEAQLRQEPTDRDIGANIDSRDHRGVLQRNPGEGPNAGIKSKSEAITAQGFRVGDEGDLHDLAASKQP</sequence>
<gene>
    <name evidence="2" type="ORF">VPNG_05038</name>
</gene>
<dbReference type="EMBL" id="LKEB01000028">
    <property type="protein sequence ID" value="ROW10699.1"/>
    <property type="molecule type" value="Genomic_DNA"/>
</dbReference>
<dbReference type="Proteomes" id="UP000285146">
    <property type="component" value="Unassembled WGS sequence"/>
</dbReference>
<reference evidence="2 3" key="1">
    <citation type="submission" date="2015-09" db="EMBL/GenBank/DDBJ databases">
        <title>Host preference determinants of Valsa canker pathogens revealed by comparative genomics.</title>
        <authorList>
            <person name="Yin Z."/>
            <person name="Huang L."/>
        </authorList>
    </citation>
    <scope>NUCLEOTIDE SEQUENCE [LARGE SCALE GENOMIC DNA]</scope>
    <source>
        <strain evidence="2 3">SXYLt</strain>
    </source>
</reference>
<dbReference type="AlphaFoldDB" id="A0A423X493"/>
<feature type="compositionally biased region" description="Basic and acidic residues" evidence="1">
    <location>
        <begin position="33"/>
        <end position="55"/>
    </location>
</feature>
<feature type="compositionally biased region" description="Polar residues" evidence="1">
    <location>
        <begin position="17"/>
        <end position="28"/>
    </location>
</feature>
<evidence type="ECO:0000313" key="3">
    <source>
        <dbReference type="Proteomes" id="UP000285146"/>
    </source>
</evidence>
<accession>A0A423X493</accession>
<proteinExistence type="predicted"/>
<keyword evidence="3" id="KW-1185">Reference proteome</keyword>